<dbReference type="InterPro" id="IPR049117">
    <property type="entry name" value="pulA_all-beta"/>
</dbReference>
<evidence type="ECO:0000256" key="1">
    <source>
        <dbReference type="ARBA" id="ARBA00008061"/>
    </source>
</evidence>
<evidence type="ECO:0000313" key="12">
    <source>
        <dbReference type="Proteomes" id="UP000297776"/>
    </source>
</evidence>
<dbReference type="Pfam" id="PF02922">
    <property type="entry name" value="CBM_48"/>
    <property type="match status" value="1"/>
</dbReference>
<reference evidence="11 12" key="1">
    <citation type="submission" date="2019-03" db="EMBL/GenBank/DDBJ databases">
        <authorList>
            <person name="Yang Y."/>
        </authorList>
    </citation>
    <scope>NUCLEOTIDE SEQUENCE [LARGE SCALE GENOMIC DNA]</scope>
    <source>
        <strain evidence="11 12">ASL-1</strain>
    </source>
</reference>
<dbReference type="GO" id="GO:0051060">
    <property type="term" value="F:pullulanase activity"/>
    <property type="evidence" value="ECO:0007669"/>
    <property type="project" value="UniProtKB-EC"/>
</dbReference>
<dbReference type="Pfam" id="PF00128">
    <property type="entry name" value="Alpha-amylase"/>
    <property type="match status" value="1"/>
</dbReference>
<dbReference type="InterPro" id="IPR005323">
    <property type="entry name" value="CBM41_pullulanase"/>
</dbReference>
<evidence type="ECO:0000256" key="3">
    <source>
        <dbReference type="ARBA" id="ARBA00022801"/>
    </source>
</evidence>
<name>A0A4Y8LGP9_9BACL</name>
<evidence type="ECO:0000256" key="2">
    <source>
        <dbReference type="ARBA" id="ARBA00022729"/>
    </source>
</evidence>
<dbReference type="GO" id="GO:0005975">
    <property type="term" value="P:carbohydrate metabolic process"/>
    <property type="evidence" value="ECO:0007669"/>
    <property type="project" value="InterPro"/>
</dbReference>
<evidence type="ECO:0000256" key="9">
    <source>
        <dbReference type="ARBA" id="ARBA00031076"/>
    </source>
</evidence>
<dbReference type="InterPro" id="IPR006047">
    <property type="entry name" value="GH13_cat_dom"/>
</dbReference>
<dbReference type="CDD" id="cd02860">
    <property type="entry name" value="E_set_Pullulanase"/>
    <property type="match status" value="1"/>
</dbReference>
<keyword evidence="4" id="KW-0106">Calcium</keyword>
<dbReference type="CDD" id="cd11341">
    <property type="entry name" value="AmyAc_Pullulanase_LD-like"/>
    <property type="match status" value="1"/>
</dbReference>
<dbReference type="Proteomes" id="UP000297776">
    <property type="component" value="Unassembled WGS sequence"/>
</dbReference>
<dbReference type="Gene3D" id="2.60.40.2320">
    <property type="match status" value="1"/>
</dbReference>
<dbReference type="Gene3D" id="3.20.20.80">
    <property type="entry name" value="Glycosidases"/>
    <property type="match status" value="1"/>
</dbReference>
<dbReference type="Gene3D" id="2.60.40.1110">
    <property type="match status" value="1"/>
</dbReference>
<evidence type="ECO:0000256" key="8">
    <source>
        <dbReference type="ARBA" id="ARBA00029618"/>
    </source>
</evidence>
<dbReference type="InterPro" id="IPR013780">
    <property type="entry name" value="Glyco_hydro_b"/>
</dbReference>
<dbReference type="CDD" id="cd10315">
    <property type="entry name" value="CBM41_pullulanase"/>
    <property type="match status" value="1"/>
</dbReference>
<evidence type="ECO:0000259" key="10">
    <source>
        <dbReference type="SMART" id="SM00642"/>
    </source>
</evidence>
<evidence type="ECO:0000256" key="4">
    <source>
        <dbReference type="ARBA" id="ARBA00022837"/>
    </source>
</evidence>
<dbReference type="SMART" id="SM00642">
    <property type="entry name" value="Aamy"/>
    <property type="match status" value="1"/>
</dbReference>
<dbReference type="NCBIfam" id="TIGR02104">
    <property type="entry name" value="pulA_typeI"/>
    <property type="match status" value="1"/>
</dbReference>
<sequence>MVRIESYEKQPPLLKEVTVTLHYHRYDNDYEGWNLWVWLEGEAGQMAEFSGEDSYGKTAVFSIQSTEEIKRVGFIIRKSTAENDWAGKRFDDRFITSFDSSGQAEVWLMQGMERIYENLNDVMVFPGIISAKIDKWDEISVLTNLSFDWEHDNLNVSLDGAEVKNIRVEKDHAGSDLANRLIIKTKNRLSLTKNYQVNISHFGYCDVTFGDIMRTKKFDQTFEYNGFLGAQYSPDHTLFSFWSPSAQQAEIKLFMNDEVFLYKMQQAERGAWQIDLPGNWEGAHYVYRVRIGKEWRETQDPYAKAVSVNGLRSAVVDLQHTNPVSWKPFKRTLESPVDAVIYEMHIRDATIHQDSGSFSKGKYLGLAEEGTVTEHGFSTGLDYLSELGVTHIQLLPIYDYWTVDETKLDQPQYNWGYDPKHFNAPEGSYSTDPYNPALRIKELKTLIQAIHDRGMSVIMDVVYNHVYDVSRSPFHQLVPGYYFRYTRSGKLSNGTGVGNDTASERAMMRRFIVDSLVHWATEYQIDGFRFDLMGIHDVETMNAARKALNDIDPAIIMLGEGWDLQTSLPDHLKANQFQADQMTGVAHFNDALRDHLKGNTFSKQDSGFINGSLGMRYHLLQGVSAGMKVPYDRKTFISPEQVVNYAEAHDNHTLWDKLCFTTPNASMSDHKRMHRLATSIILLSQGVPFLHAGQEFMRTKFGVENSYRSPDEINQLDWHRREEFNQTINFVKGLIELRRTHAAFRMRTKQDIIDCMHFHPTDERLIAYDLMAKEGSYERFTVIHNAHGTPVKFHLESEGPWHILSDGIHASSKPLSISRSDMIEVSRYSTYVLALPFRSEKVRE</sequence>
<dbReference type="SUPFAM" id="SSF51445">
    <property type="entry name" value="(Trans)glycosidases"/>
    <property type="match status" value="1"/>
</dbReference>
<dbReference type="GO" id="GO:0030246">
    <property type="term" value="F:carbohydrate binding"/>
    <property type="evidence" value="ECO:0007669"/>
    <property type="project" value="InterPro"/>
</dbReference>
<protein>
    <recommendedName>
        <fullName evidence="7">pullulanase</fullName>
        <ecNumber evidence="7">3.2.1.41</ecNumber>
    </recommendedName>
    <alternativeName>
        <fullName evidence="8">Alpha-dextrin endo-1,6-alpha-glucosidase</fullName>
    </alternativeName>
    <alternativeName>
        <fullName evidence="9">Pullulan 6-glucanohydrolase</fullName>
    </alternativeName>
</protein>
<dbReference type="AlphaFoldDB" id="A0A4Y8LGP9"/>
<dbReference type="InterPro" id="IPR014756">
    <property type="entry name" value="Ig_E-set"/>
</dbReference>
<proteinExistence type="inferred from homology"/>
<dbReference type="InterPro" id="IPR013783">
    <property type="entry name" value="Ig-like_fold"/>
</dbReference>
<dbReference type="OrthoDB" id="9761875at2"/>
<evidence type="ECO:0000256" key="6">
    <source>
        <dbReference type="ARBA" id="ARBA00023965"/>
    </source>
</evidence>
<keyword evidence="12" id="KW-1185">Reference proteome</keyword>
<keyword evidence="3 11" id="KW-0378">Hydrolase</keyword>
<evidence type="ECO:0000313" key="11">
    <source>
        <dbReference type="EMBL" id="TFE02016.1"/>
    </source>
</evidence>
<evidence type="ECO:0000256" key="7">
    <source>
        <dbReference type="ARBA" id="ARBA00024062"/>
    </source>
</evidence>
<dbReference type="Gene3D" id="2.60.40.10">
    <property type="entry name" value="Immunoglobulins"/>
    <property type="match status" value="1"/>
</dbReference>
<dbReference type="InterPro" id="IPR011840">
    <property type="entry name" value="PulA_typeI"/>
</dbReference>
<dbReference type="PANTHER" id="PTHR43002">
    <property type="entry name" value="GLYCOGEN DEBRANCHING ENZYME"/>
    <property type="match status" value="1"/>
</dbReference>
<feature type="domain" description="Glycosyl hydrolase family 13 catalytic" evidence="10">
    <location>
        <begin position="371"/>
        <end position="738"/>
    </location>
</feature>
<dbReference type="EMBL" id="SORX01000003">
    <property type="protein sequence ID" value="TFE02016.1"/>
    <property type="molecule type" value="Genomic_DNA"/>
</dbReference>
<dbReference type="SMR" id="A0A4Y8LGP9"/>
<dbReference type="Gene3D" id="2.60.40.1180">
    <property type="entry name" value="Golgi alpha-mannosidase II"/>
    <property type="match status" value="1"/>
</dbReference>
<comment type="caution">
    <text evidence="11">The sequence shown here is derived from an EMBL/GenBank/DDBJ whole genome shotgun (WGS) entry which is preliminary data.</text>
</comment>
<dbReference type="SUPFAM" id="SSF81296">
    <property type="entry name" value="E set domains"/>
    <property type="match status" value="1"/>
</dbReference>
<dbReference type="Pfam" id="PF21653">
    <property type="entry name" value="pulA_all-beta"/>
    <property type="match status" value="1"/>
</dbReference>
<dbReference type="EC" id="3.2.1.41" evidence="7"/>
<organism evidence="11 12">
    <name type="scientific">Jeotgalibacillus salarius</name>
    <dbReference type="NCBI Taxonomy" id="546023"/>
    <lineage>
        <taxon>Bacteria</taxon>
        <taxon>Bacillati</taxon>
        <taxon>Bacillota</taxon>
        <taxon>Bacilli</taxon>
        <taxon>Bacillales</taxon>
        <taxon>Caryophanaceae</taxon>
        <taxon>Jeotgalibacillus</taxon>
    </lineage>
</organism>
<dbReference type="InterPro" id="IPR017853">
    <property type="entry name" value="GH"/>
</dbReference>
<comment type="catalytic activity">
    <reaction evidence="6">
        <text>Hydrolysis of (1-&gt;6)-alpha-D-glucosidic linkages in pullulan, amylopectin and glycogen, and in the alpha- and beta-limit dextrins of amylopectin and glycogen.</text>
        <dbReference type="EC" id="3.2.1.41"/>
    </reaction>
</comment>
<accession>A0A4Y8LGP9</accession>
<dbReference type="SUPFAM" id="SSF49452">
    <property type="entry name" value="Starch-binding domain-like"/>
    <property type="match status" value="1"/>
</dbReference>
<comment type="similarity">
    <text evidence="1">Belongs to the glycosyl hydrolase 13 family.</text>
</comment>
<gene>
    <name evidence="11" type="primary">pulA</name>
    <name evidence="11" type="ORF">E2626_05425</name>
</gene>
<keyword evidence="2" id="KW-0732">Signal</keyword>
<dbReference type="Pfam" id="PF03714">
    <property type="entry name" value="PUD"/>
    <property type="match status" value="1"/>
</dbReference>
<keyword evidence="5 11" id="KW-0326">Glycosidase</keyword>
<dbReference type="InterPro" id="IPR004193">
    <property type="entry name" value="Glyco_hydro_13_N"/>
</dbReference>
<evidence type="ECO:0000256" key="5">
    <source>
        <dbReference type="ARBA" id="ARBA00023295"/>
    </source>
</evidence>
<dbReference type="InterPro" id="IPR013784">
    <property type="entry name" value="Carb-bd-like_fold"/>
</dbReference>
<dbReference type="RefSeq" id="WP_134380543.1">
    <property type="nucleotide sequence ID" value="NZ_SORX01000003.1"/>
</dbReference>